<accession>A0AAV7RVZ7</accession>
<keyword evidence="2" id="KW-1185">Reference proteome</keyword>
<name>A0AAV7RVZ7_PLEWA</name>
<comment type="caution">
    <text evidence="1">The sequence shown here is derived from an EMBL/GenBank/DDBJ whole genome shotgun (WGS) entry which is preliminary data.</text>
</comment>
<reference evidence="1" key="1">
    <citation type="journal article" date="2022" name="bioRxiv">
        <title>Sequencing and chromosome-scale assembly of the giantPleurodeles waltlgenome.</title>
        <authorList>
            <person name="Brown T."/>
            <person name="Elewa A."/>
            <person name="Iarovenko S."/>
            <person name="Subramanian E."/>
            <person name="Araus A.J."/>
            <person name="Petzold A."/>
            <person name="Susuki M."/>
            <person name="Suzuki K.-i.T."/>
            <person name="Hayashi T."/>
            <person name="Toyoda A."/>
            <person name="Oliveira C."/>
            <person name="Osipova E."/>
            <person name="Leigh N.D."/>
            <person name="Simon A."/>
            <person name="Yun M.H."/>
        </authorList>
    </citation>
    <scope>NUCLEOTIDE SEQUENCE</scope>
    <source>
        <strain evidence="1">20211129_DDA</strain>
        <tissue evidence="1">Liver</tissue>
    </source>
</reference>
<proteinExistence type="predicted"/>
<dbReference type="Proteomes" id="UP001066276">
    <property type="component" value="Chromosome 5"/>
</dbReference>
<evidence type="ECO:0000313" key="2">
    <source>
        <dbReference type="Proteomes" id="UP001066276"/>
    </source>
</evidence>
<sequence length="66" mass="7058">MCVSGGALSPSRPVRLVASRCPPVLCLGVRRFYHGCGRSTYPSLILCSLSCSSFDVVTRLAIMGPR</sequence>
<organism evidence="1 2">
    <name type="scientific">Pleurodeles waltl</name>
    <name type="common">Iberian ribbed newt</name>
    <dbReference type="NCBI Taxonomy" id="8319"/>
    <lineage>
        <taxon>Eukaryota</taxon>
        <taxon>Metazoa</taxon>
        <taxon>Chordata</taxon>
        <taxon>Craniata</taxon>
        <taxon>Vertebrata</taxon>
        <taxon>Euteleostomi</taxon>
        <taxon>Amphibia</taxon>
        <taxon>Batrachia</taxon>
        <taxon>Caudata</taxon>
        <taxon>Salamandroidea</taxon>
        <taxon>Salamandridae</taxon>
        <taxon>Pleurodelinae</taxon>
        <taxon>Pleurodeles</taxon>
    </lineage>
</organism>
<dbReference type="EMBL" id="JANPWB010000009">
    <property type="protein sequence ID" value="KAJ1155013.1"/>
    <property type="molecule type" value="Genomic_DNA"/>
</dbReference>
<evidence type="ECO:0000313" key="1">
    <source>
        <dbReference type="EMBL" id="KAJ1155013.1"/>
    </source>
</evidence>
<dbReference type="AlphaFoldDB" id="A0AAV7RVZ7"/>
<gene>
    <name evidence="1" type="ORF">NDU88_007749</name>
</gene>
<protein>
    <submittedName>
        <fullName evidence="1">Uncharacterized protein</fullName>
    </submittedName>
</protein>